<keyword evidence="2" id="KW-1185">Reference proteome</keyword>
<protein>
    <submittedName>
        <fullName evidence="1">Uncharacterized protein</fullName>
    </submittedName>
</protein>
<accession>A0ABM5P229</accession>
<name>A0ABM5P229_9MOLU</name>
<proteinExistence type="predicted"/>
<dbReference type="EMBL" id="CP006935">
    <property type="protein sequence ID" value="AHC40547.1"/>
    <property type="molecule type" value="Genomic_DNA"/>
</dbReference>
<dbReference type="PROSITE" id="PS51257">
    <property type="entry name" value="PROKAR_LIPOPROTEIN"/>
    <property type="match status" value="1"/>
</dbReference>
<gene>
    <name evidence="1" type="ORF">OVS_04080</name>
</gene>
<evidence type="ECO:0000313" key="2">
    <source>
        <dbReference type="Proteomes" id="UP000018745"/>
    </source>
</evidence>
<evidence type="ECO:0000313" key="1">
    <source>
        <dbReference type="EMBL" id="AHC40547.1"/>
    </source>
</evidence>
<sequence>MSFLTARISGLTCLIGGTGAIATTVSWMTSCKKVILNNNEKQTCYKIFTNISAGEFFVCPKLEQGQQKPENPIFWLWWTKWGRRWRSYDLVKKIKVTKQADKNIKVDFPELKNKSLIMKHAYVKILGTKEDQLDQLNNIDLNKSCNSGKYEQELLQPQKYRVPQYLLT</sequence>
<dbReference type="Proteomes" id="UP000018745">
    <property type="component" value="Chromosome"/>
</dbReference>
<dbReference type="RefSeq" id="WP_024071573.1">
    <property type="nucleotide sequence ID" value="NC_023062.1"/>
</dbReference>
<reference evidence="1 2" key="1">
    <citation type="journal article" date="2014" name="Genome Announc.">
        <title>Complete Genome Sequence of Mycoplasma ovis Strain Michigan, a Hemoplasma of Sheep with Two Distinct 16S rRNA Genes.</title>
        <authorList>
            <person name="Deshuillers P.L."/>
            <person name="Santos A.P."/>
            <person name="do Nascimento N.C."/>
            <person name="Hampel J.A."/>
            <person name="Bergin I.L."/>
            <person name="Dyson M.C."/>
            <person name="Messick J.B."/>
        </authorList>
    </citation>
    <scope>NUCLEOTIDE SEQUENCE [LARGE SCALE GENOMIC DNA]</scope>
    <source>
        <strain evidence="1 2">Michigan</strain>
    </source>
</reference>
<organism evidence="1 2">
    <name type="scientific">Mycoplasma ovis str. Michigan</name>
    <dbReference type="NCBI Taxonomy" id="1415773"/>
    <lineage>
        <taxon>Bacteria</taxon>
        <taxon>Bacillati</taxon>
        <taxon>Mycoplasmatota</taxon>
        <taxon>Mollicutes</taxon>
        <taxon>Mycoplasmataceae</taxon>
        <taxon>Mycoplasma</taxon>
    </lineage>
</organism>